<proteinExistence type="predicted"/>
<sequence length="39" mass="4532">MDQIEFLHQQKNTETRAIGYGTEQKRLAFAAFDGQPFLM</sequence>
<accession>A0A0M3JGB3</accession>
<evidence type="ECO:0000313" key="2">
    <source>
        <dbReference type="Proteomes" id="UP000267096"/>
    </source>
</evidence>
<protein>
    <submittedName>
        <fullName evidence="3">Transposase</fullName>
    </submittedName>
</protein>
<organism evidence="3">
    <name type="scientific">Anisakis simplex</name>
    <name type="common">Herring worm</name>
    <dbReference type="NCBI Taxonomy" id="6269"/>
    <lineage>
        <taxon>Eukaryota</taxon>
        <taxon>Metazoa</taxon>
        <taxon>Ecdysozoa</taxon>
        <taxon>Nematoda</taxon>
        <taxon>Chromadorea</taxon>
        <taxon>Rhabditida</taxon>
        <taxon>Spirurina</taxon>
        <taxon>Ascaridomorpha</taxon>
        <taxon>Ascaridoidea</taxon>
        <taxon>Anisakidae</taxon>
        <taxon>Anisakis</taxon>
        <taxon>Anisakis simplex complex</taxon>
    </lineage>
</organism>
<dbReference type="EMBL" id="UYRR01014007">
    <property type="protein sequence ID" value="VDK27040.1"/>
    <property type="molecule type" value="Genomic_DNA"/>
</dbReference>
<keyword evidence="2" id="KW-1185">Reference proteome</keyword>
<reference evidence="1 2" key="2">
    <citation type="submission" date="2018-11" db="EMBL/GenBank/DDBJ databases">
        <authorList>
            <consortium name="Pathogen Informatics"/>
        </authorList>
    </citation>
    <scope>NUCLEOTIDE SEQUENCE [LARGE SCALE GENOMIC DNA]</scope>
</reference>
<gene>
    <name evidence="1" type="ORF">ASIM_LOCUS6448</name>
</gene>
<reference evidence="3" key="1">
    <citation type="submission" date="2017-02" db="UniProtKB">
        <authorList>
            <consortium name="WormBaseParasite"/>
        </authorList>
    </citation>
    <scope>IDENTIFICATION</scope>
</reference>
<dbReference type="Proteomes" id="UP000267096">
    <property type="component" value="Unassembled WGS sequence"/>
</dbReference>
<dbReference type="WBParaSite" id="ASIM_0000666801-mRNA-1">
    <property type="protein sequence ID" value="ASIM_0000666801-mRNA-1"/>
    <property type="gene ID" value="ASIM_0000666801"/>
</dbReference>
<evidence type="ECO:0000313" key="1">
    <source>
        <dbReference type="EMBL" id="VDK27040.1"/>
    </source>
</evidence>
<name>A0A0M3JGB3_ANISI</name>
<evidence type="ECO:0000313" key="3">
    <source>
        <dbReference type="WBParaSite" id="ASIM_0000666801-mRNA-1"/>
    </source>
</evidence>
<dbReference type="AlphaFoldDB" id="A0A0M3JGB3"/>